<keyword evidence="5 7" id="KW-0012">Acyltransferase</keyword>
<name>A0A6N6M5G1_9FLAO</name>
<sequence length="587" mass="68079">MINQLINENDLIQAARLDKFKFNNPLSSFLMNLLSIDKLNDFYSRNANKDALSFIDSLFKELNIDFVIDEKDLDKLPKDGAFITVSNHPFGGIEGLFLIKLLFEHRNDAKITANFLLQRIEPIQEALIPLNPFENKKELSSNYSGLRKALEHLKAGHPLGTFPAGEVSCFKTQSKTVTDREWQPGILKMIQHAQVPVVPIYFNGQNSLSFQILSSIHPGLRTAKLPSELFNKKNKTIRVRIGSPVSTKELSEFNKPLKMGRFLRAKTYALGSPLEVKKFFKPNTTSLEIAEAVPTAKLIEEIEILKQNKKQIHSQNNFETFIASSNDIPNILTEIGRLREVTFRSIEEGTNRNLDLDEYDLYYQHLFIWDKDKHRIVGAYRLGKGRDIMNQYGKRGFYTNSLFRFKKDFNNILENTIELGRSFIVEDYQKARLPLFILWKGILYFLLKNPDYRYLLGPVTISNRYSKLSRALMVGFIKNHFYKDELAKHVKPRKRFRLKVKNVEPDVLLEYSKNNFLQLDKFIQDIEPNRHTIPVLLKKYMKQNARIIGFNIDPKFESALDGLMILDLKDVPQKMIDDLKKDFEICS</sequence>
<dbReference type="GO" id="GO:0016746">
    <property type="term" value="F:acyltransferase activity"/>
    <property type="evidence" value="ECO:0007669"/>
    <property type="project" value="UniProtKB-KW"/>
</dbReference>
<dbReference type="SMART" id="SM00563">
    <property type="entry name" value="PlsC"/>
    <property type="match status" value="1"/>
</dbReference>
<dbReference type="PANTHER" id="PTHR37323">
    <property type="entry name" value="GCN5-RELATED N-ACETYLTRANSFERASE"/>
    <property type="match status" value="1"/>
</dbReference>
<proteinExistence type="predicted"/>
<dbReference type="Proteomes" id="UP000435357">
    <property type="component" value="Unassembled WGS sequence"/>
</dbReference>
<dbReference type="EMBL" id="WACR01000004">
    <property type="protein sequence ID" value="KAB1064857.1"/>
    <property type="molecule type" value="Genomic_DNA"/>
</dbReference>
<comment type="caution">
    <text evidence="7">The sequence shown here is derived from an EMBL/GenBank/DDBJ whole genome shotgun (WGS) entry which is preliminary data.</text>
</comment>
<comment type="pathway">
    <text evidence="1">Lipid metabolism.</text>
</comment>
<keyword evidence="2" id="KW-0444">Lipid biosynthesis</keyword>
<gene>
    <name evidence="7" type="ORF">F3059_05740</name>
</gene>
<dbReference type="RefSeq" id="WP_151167177.1">
    <property type="nucleotide sequence ID" value="NZ_WACR01000004.1"/>
</dbReference>
<dbReference type="InterPro" id="IPR045746">
    <property type="entry name" value="ACT14924-like_Acyltransf_dom"/>
</dbReference>
<evidence type="ECO:0000256" key="4">
    <source>
        <dbReference type="ARBA" id="ARBA00023098"/>
    </source>
</evidence>
<dbReference type="InterPro" id="IPR052351">
    <property type="entry name" value="Ornithine_N-alpha-AT"/>
</dbReference>
<evidence type="ECO:0000313" key="8">
    <source>
        <dbReference type="Proteomes" id="UP000435357"/>
    </source>
</evidence>
<organism evidence="7 8">
    <name type="scientific">Salibacter halophilus</name>
    <dbReference type="NCBI Taxonomy" id="1803916"/>
    <lineage>
        <taxon>Bacteria</taxon>
        <taxon>Pseudomonadati</taxon>
        <taxon>Bacteroidota</taxon>
        <taxon>Flavobacteriia</taxon>
        <taxon>Flavobacteriales</taxon>
        <taxon>Salibacteraceae</taxon>
        <taxon>Salibacter</taxon>
    </lineage>
</organism>
<dbReference type="SUPFAM" id="SSF55729">
    <property type="entry name" value="Acyl-CoA N-acyltransferases (Nat)"/>
    <property type="match status" value="1"/>
</dbReference>
<evidence type="ECO:0000259" key="6">
    <source>
        <dbReference type="SMART" id="SM00563"/>
    </source>
</evidence>
<keyword evidence="3 7" id="KW-0808">Transferase</keyword>
<evidence type="ECO:0000256" key="1">
    <source>
        <dbReference type="ARBA" id="ARBA00005189"/>
    </source>
</evidence>
<dbReference type="OrthoDB" id="1113830at2"/>
<dbReference type="Pfam" id="PF19576">
    <property type="entry name" value="Acyltransf_2"/>
    <property type="match status" value="1"/>
</dbReference>
<evidence type="ECO:0000313" key="7">
    <source>
        <dbReference type="EMBL" id="KAB1064857.1"/>
    </source>
</evidence>
<dbReference type="Pfam" id="PF13444">
    <property type="entry name" value="Acetyltransf_5"/>
    <property type="match status" value="1"/>
</dbReference>
<reference evidence="7 8" key="1">
    <citation type="submission" date="2019-09" db="EMBL/GenBank/DDBJ databases">
        <title>Genomes of Cryomorphaceae.</title>
        <authorList>
            <person name="Bowman J.P."/>
        </authorList>
    </citation>
    <scope>NUCLEOTIDE SEQUENCE [LARGE SCALE GENOMIC DNA]</scope>
    <source>
        <strain evidence="7 8">KCTC 52047</strain>
    </source>
</reference>
<dbReference type="CDD" id="cd07986">
    <property type="entry name" value="LPLAT_ACT14924-like"/>
    <property type="match status" value="1"/>
</dbReference>
<evidence type="ECO:0000256" key="5">
    <source>
        <dbReference type="ARBA" id="ARBA00023315"/>
    </source>
</evidence>
<dbReference type="InterPro" id="IPR016181">
    <property type="entry name" value="Acyl_CoA_acyltransferase"/>
</dbReference>
<dbReference type="PANTHER" id="PTHR37323:SF1">
    <property type="entry name" value="L-ORNITHINE N(ALPHA)-ACYLTRANSFERASE"/>
    <property type="match status" value="1"/>
</dbReference>
<feature type="domain" description="Phospholipid/glycerol acyltransferase" evidence="6">
    <location>
        <begin position="82"/>
        <end position="205"/>
    </location>
</feature>
<dbReference type="GO" id="GO:0006629">
    <property type="term" value="P:lipid metabolic process"/>
    <property type="evidence" value="ECO:0007669"/>
    <property type="project" value="UniProtKB-KW"/>
</dbReference>
<dbReference type="InterPro" id="IPR002123">
    <property type="entry name" value="Plipid/glycerol_acylTrfase"/>
</dbReference>
<keyword evidence="8" id="KW-1185">Reference proteome</keyword>
<protein>
    <submittedName>
        <fullName evidence="7">Lysophospholipid acyltransferase family protein</fullName>
    </submittedName>
</protein>
<dbReference type="AlphaFoldDB" id="A0A6N6M5G1"/>
<dbReference type="SUPFAM" id="SSF69593">
    <property type="entry name" value="Glycerol-3-phosphate (1)-acyltransferase"/>
    <property type="match status" value="1"/>
</dbReference>
<keyword evidence="4" id="KW-0443">Lipid metabolism</keyword>
<evidence type="ECO:0000256" key="3">
    <source>
        <dbReference type="ARBA" id="ARBA00022679"/>
    </source>
</evidence>
<evidence type="ECO:0000256" key="2">
    <source>
        <dbReference type="ARBA" id="ARBA00022516"/>
    </source>
</evidence>
<accession>A0A6N6M5G1</accession>